<dbReference type="OMA" id="EVETHRN"/>
<reference evidence="8" key="1">
    <citation type="submission" date="2025-08" db="UniProtKB">
        <authorList>
            <consortium name="RefSeq"/>
        </authorList>
    </citation>
    <scope>IDENTIFICATION</scope>
    <source>
        <tissue evidence="8">Whole organism</tissue>
    </source>
</reference>
<accession>A0A8B7NYV0</accession>
<feature type="coiled-coil region" evidence="4">
    <location>
        <begin position="332"/>
        <end position="394"/>
    </location>
</feature>
<evidence type="ECO:0000256" key="1">
    <source>
        <dbReference type="ARBA" id="ARBA00023125"/>
    </source>
</evidence>
<feature type="region of interest" description="Disordered" evidence="5">
    <location>
        <begin position="270"/>
        <end position="291"/>
    </location>
</feature>
<feature type="region of interest" description="Disordered" evidence="5">
    <location>
        <begin position="127"/>
        <end position="155"/>
    </location>
</feature>
<evidence type="ECO:0000256" key="3">
    <source>
        <dbReference type="PROSITE-ProRule" id="PRU00267"/>
    </source>
</evidence>
<keyword evidence="1 3" id="KW-0238">DNA-binding</keyword>
<evidence type="ECO:0000313" key="8">
    <source>
        <dbReference type="RefSeq" id="XP_018018948.1"/>
    </source>
</evidence>
<dbReference type="CDD" id="cd21980">
    <property type="entry name" value="HMG-box_HMG20"/>
    <property type="match status" value="1"/>
</dbReference>
<dbReference type="Pfam" id="PF00505">
    <property type="entry name" value="HMG_box"/>
    <property type="match status" value="1"/>
</dbReference>
<dbReference type="KEGG" id="hazt:108675440"/>
<dbReference type="RefSeq" id="XP_018018948.1">
    <property type="nucleotide sequence ID" value="XM_018163459.2"/>
</dbReference>
<dbReference type="SMART" id="SM00398">
    <property type="entry name" value="HMG"/>
    <property type="match status" value="1"/>
</dbReference>
<feature type="compositionally biased region" description="Polar residues" evidence="5">
    <location>
        <begin position="10"/>
        <end position="33"/>
    </location>
</feature>
<protein>
    <submittedName>
        <fullName evidence="8">SWI/SNF-related matrix-associated actin-dependent regulator of chromatin subfamily E member 1-related</fullName>
    </submittedName>
</protein>
<keyword evidence="7" id="KW-1185">Reference proteome</keyword>
<dbReference type="Proteomes" id="UP000694843">
    <property type="component" value="Unplaced"/>
</dbReference>
<sequence>MDLNDEKQETNATNPSVQLPRISTNIQPNTASEKINPPADVAITSDSDKDKDVPVALNNSFEMIKNTPEKSIVPDCPSEFETAPDITGSLEAASAMPVTPITHSNNPNADVAAIACVTDIKACASGGNSAPPGQLSARKKGWPRGRKRRCLPKDAPKAPLSGYMLYMAAQREELRLSESPPSFAELAKIVAHKWAGMDAAQKQKYLDASEVEKERYQKELLVYTKTDSYKNFMAQQKQQEESLADESAVNINAAMTTPNKLHMEDLTAPHKTPIEDEASTPPDTKRPRRECPSLISNGIVTQAKDDSDDFSFYDSSLPLEIPIFTEQFLRHNKGREAELRQLRKSNVECEEQNALLHKHIDSCRLSLQRYEAETAELKKKSEALQRHLSKLREDLAAAFTSTPAPGWTTPPTAKCIDEYLASLHAALTASPPAALNRSVQLTVQHIVTGLLLQ</sequence>
<feature type="domain" description="HMG box" evidence="6">
    <location>
        <begin position="156"/>
        <end position="224"/>
    </location>
</feature>
<name>A0A8B7NYV0_HYAAZ</name>
<evidence type="ECO:0000313" key="7">
    <source>
        <dbReference type="Proteomes" id="UP000694843"/>
    </source>
</evidence>
<dbReference type="SUPFAM" id="SSF47095">
    <property type="entry name" value="HMG-box"/>
    <property type="match status" value="1"/>
</dbReference>
<keyword evidence="4" id="KW-0175">Coiled coil</keyword>
<proteinExistence type="predicted"/>
<dbReference type="InterPro" id="IPR036910">
    <property type="entry name" value="HMG_box_dom_sf"/>
</dbReference>
<evidence type="ECO:0000259" key="6">
    <source>
        <dbReference type="PROSITE" id="PS50118"/>
    </source>
</evidence>
<feature type="DNA-binding region" description="HMG box" evidence="3">
    <location>
        <begin position="156"/>
        <end position="224"/>
    </location>
</feature>
<dbReference type="AlphaFoldDB" id="A0A8B7NYV0"/>
<dbReference type="GO" id="GO:0010468">
    <property type="term" value="P:regulation of gene expression"/>
    <property type="evidence" value="ECO:0007669"/>
    <property type="project" value="TreeGrafter"/>
</dbReference>
<evidence type="ECO:0000256" key="4">
    <source>
        <dbReference type="SAM" id="Coils"/>
    </source>
</evidence>
<dbReference type="GeneID" id="108675440"/>
<dbReference type="PROSITE" id="PS50118">
    <property type="entry name" value="HMG_BOX_2"/>
    <property type="match status" value="1"/>
</dbReference>
<evidence type="ECO:0000256" key="2">
    <source>
        <dbReference type="ARBA" id="ARBA00023242"/>
    </source>
</evidence>
<dbReference type="GO" id="GO:0003677">
    <property type="term" value="F:DNA binding"/>
    <property type="evidence" value="ECO:0007669"/>
    <property type="project" value="UniProtKB-UniRule"/>
</dbReference>
<dbReference type="PANTHER" id="PTHR46040:SF3">
    <property type="entry name" value="HIGH MOBILITY GROUP PROTEIN 2"/>
    <property type="match status" value="1"/>
</dbReference>
<organism evidence="7 8">
    <name type="scientific">Hyalella azteca</name>
    <name type="common">Amphipod</name>
    <dbReference type="NCBI Taxonomy" id="294128"/>
    <lineage>
        <taxon>Eukaryota</taxon>
        <taxon>Metazoa</taxon>
        <taxon>Ecdysozoa</taxon>
        <taxon>Arthropoda</taxon>
        <taxon>Crustacea</taxon>
        <taxon>Multicrustacea</taxon>
        <taxon>Malacostraca</taxon>
        <taxon>Eumalacostraca</taxon>
        <taxon>Peracarida</taxon>
        <taxon>Amphipoda</taxon>
        <taxon>Senticaudata</taxon>
        <taxon>Talitrida</taxon>
        <taxon>Talitroidea</taxon>
        <taxon>Hyalellidae</taxon>
        <taxon>Hyalella</taxon>
    </lineage>
</organism>
<dbReference type="PANTHER" id="PTHR46040">
    <property type="entry name" value="HIGH MOBILITY GROUP PROTEIN 2"/>
    <property type="match status" value="1"/>
</dbReference>
<dbReference type="InterPro" id="IPR051965">
    <property type="entry name" value="ChromReg_NeuronalGeneExpr"/>
</dbReference>
<keyword evidence="2 3" id="KW-0539">Nucleus</keyword>
<dbReference type="OrthoDB" id="3213154at2759"/>
<feature type="compositionally biased region" description="Basic residues" evidence="5">
    <location>
        <begin position="137"/>
        <end position="150"/>
    </location>
</feature>
<dbReference type="InterPro" id="IPR009071">
    <property type="entry name" value="HMG_box_dom"/>
</dbReference>
<dbReference type="GO" id="GO:0005634">
    <property type="term" value="C:nucleus"/>
    <property type="evidence" value="ECO:0007669"/>
    <property type="project" value="UniProtKB-UniRule"/>
</dbReference>
<feature type="region of interest" description="Disordered" evidence="5">
    <location>
        <begin position="1"/>
        <end position="50"/>
    </location>
</feature>
<dbReference type="Gene3D" id="1.10.30.10">
    <property type="entry name" value="High mobility group box domain"/>
    <property type="match status" value="1"/>
</dbReference>
<gene>
    <name evidence="8" type="primary">LOC108675440</name>
</gene>
<evidence type="ECO:0000256" key="5">
    <source>
        <dbReference type="SAM" id="MobiDB-lite"/>
    </source>
</evidence>